<feature type="compositionally biased region" description="Low complexity" evidence="7">
    <location>
        <begin position="327"/>
        <end position="336"/>
    </location>
</feature>
<keyword evidence="4" id="KW-0967">Endosome</keyword>
<sequence length="560" mass="62113">MSTNTSSSAQCSVPAVFPFSVRLGLIFIAQAAGLSAIAIICLLSYIVYGEAEEGRHAPLVDEHPCALVFSQFVGVGVDSGSRYVARSSAASREFTSDIGGLLDIQWIKDSVIAIHTFSVIVLGWRPKSNSTVAVTVLSMIWLALILLVAISLGTHKGKDYYGNTQYWCWITSAYPVQRIALEYAWMWTAALTNIVLYIPIVLVMKGFISASGGRLKVLRRSDSIRAINISESNQAIDNLATKMLWYPALYTLTVLPIAIVRWDAFLGHCIPWSATVASDFIFACSGLLNVLLFTVTRPALVPHRMSGNFGMDVRSFPNSSPPAVSHTFSSSWSSPHPAHRPEPDTTNATKITTSNIHVRFPSPVLVDKDLKLQRDKLKQYRKKIQAVLDREHEIAKQHLAAGQKDRALFALRKRRYQEGLLVKTDSQLENLEKLVSTIEFSLVEVSVVHGLQQGNEVLKEIHKEMSIEAVEKLLDETAEARAYQREIDDMLADTLTADDEDAVQEELRQLQQEAIGEQELDSDRLPSVPVAEPVSHEVEAEERLPTPTPEESRERIPIAA</sequence>
<keyword evidence="8" id="KW-1133">Transmembrane helix</keyword>
<name>A0A4S4N6A4_9APHY</name>
<dbReference type="GO" id="GO:0005771">
    <property type="term" value="C:multivesicular body"/>
    <property type="evidence" value="ECO:0007669"/>
    <property type="project" value="TreeGrafter"/>
</dbReference>
<keyword evidence="10" id="KW-1185">Reference proteome</keyword>
<evidence type="ECO:0000256" key="8">
    <source>
        <dbReference type="SAM" id="Phobius"/>
    </source>
</evidence>
<keyword evidence="6 8" id="KW-0472">Membrane</keyword>
<dbReference type="EMBL" id="SGPM01000005">
    <property type="protein sequence ID" value="THH33508.1"/>
    <property type="molecule type" value="Genomic_DNA"/>
</dbReference>
<dbReference type="Pfam" id="PF03357">
    <property type="entry name" value="Snf7"/>
    <property type="match status" value="1"/>
</dbReference>
<feature type="transmembrane region" description="Helical" evidence="8">
    <location>
        <begin position="184"/>
        <end position="204"/>
    </location>
</feature>
<dbReference type="PANTHER" id="PTHR22761:SF5">
    <property type="entry name" value="CHARGED MULTIVESICULAR BODY PROTEIN 6"/>
    <property type="match status" value="1"/>
</dbReference>
<dbReference type="AlphaFoldDB" id="A0A4S4N6A4"/>
<evidence type="ECO:0000256" key="6">
    <source>
        <dbReference type="ARBA" id="ARBA00023136"/>
    </source>
</evidence>
<keyword evidence="5" id="KW-0653">Protein transport</keyword>
<accession>A0A4S4N6A4</accession>
<dbReference type="CDD" id="cd22265">
    <property type="entry name" value="UDM1_RNF168"/>
    <property type="match status" value="1"/>
</dbReference>
<evidence type="ECO:0000313" key="10">
    <source>
        <dbReference type="Proteomes" id="UP000308730"/>
    </source>
</evidence>
<dbReference type="OrthoDB" id="100006at2759"/>
<evidence type="ECO:0000313" key="9">
    <source>
        <dbReference type="EMBL" id="THH33508.1"/>
    </source>
</evidence>
<dbReference type="GO" id="GO:0015031">
    <property type="term" value="P:protein transport"/>
    <property type="evidence" value="ECO:0007669"/>
    <property type="project" value="UniProtKB-KW"/>
</dbReference>
<evidence type="ECO:0000256" key="2">
    <source>
        <dbReference type="ARBA" id="ARBA00006190"/>
    </source>
</evidence>
<feature type="transmembrane region" description="Helical" evidence="8">
    <location>
        <begin position="274"/>
        <end position="295"/>
    </location>
</feature>
<feature type="transmembrane region" description="Helical" evidence="8">
    <location>
        <begin position="23"/>
        <end position="48"/>
    </location>
</feature>
<dbReference type="PANTHER" id="PTHR22761">
    <property type="entry name" value="CHARGED MULTIVESICULAR BODY PROTEIN"/>
    <property type="match status" value="1"/>
</dbReference>
<comment type="subcellular location">
    <subcellularLocation>
        <location evidence="1">Endosome membrane</location>
    </subcellularLocation>
</comment>
<proteinExistence type="inferred from homology"/>
<dbReference type="GO" id="GO:0000815">
    <property type="term" value="C:ESCRT III complex"/>
    <property type="evidence" value="ECO:0007669"/>
    <property type="project" value="TreeGrafter"/>
</dbReference>
<dbReference type="GO" id="GO:0006900">
    <property type="term" value="P:vesicle budding from membrane"/>
    <property type="evidence" value="ECO:0007669"/>
    <property type="project" value="TreeGrafter"/>
</dbReference>
<evidence type="ECO:0008006" key="11">
    <source>
        <dbReference type="Google" id="ProtNLM"/>
    </source>
</evidence>
<feature type="region of interest" description="Disordered" evidence="7">
    <location>
        <begin position="515"/>
        <end position="560"/>
    </location>
</feature>
<comment type="caution">
    <text evidence="9">The sequence shown here is derived from an EMBL/GenBank/DDBJ whole genome shotgun (WGS) entry which is preliminary data.</text>
</comment>
<evidence type="ECO:0000256" key="3">
    <source>
        <dbReference type="ARBA" id="ARBA00022448"/>
    </source>
</evidence>
<organism evidence="9 10">
    <name type="scientific">Antrodiella citrinella</name>
    <dbReference type="NCBI Taxonomy" id="2447956"/>
    <lineage>
        <taxon>Eukaryota</taxon>
        <taxon>Fungi</taxon>
        <taxon>Dikarya</taxon>
        <taxon>Basidiomycota</taxon>
        <taxon>Agaricomycotina</taxon>
        <taxon>Agaricomycetes</taxon>
        <taxon>Polyporales</taxon>
        <taxon>Steccherinaceae</taxon>
        <taxon>Antrodiella</taxon>
    </lineage>
</organism>
<dbReference type="Gene3D" id="1.10.287.1060">
    <property type="entry name" value="ESAT-6-like"/>
    <property type="match status" value="1"/>
</dbReference>
<reference evidence="9 10" key="1">
    <citation type="submission" date="2019-02" db="EMBL/GenBank/DDBJ databases">
        <title>Genome sequencing of the rare red list fungi Antrodiella citrinella (Flaviporus citrinellus).</title>
        <authorList>
            <person name="Buettner E."/>
            <person name="Kellner H."/>
        </authorList>
    </citation>
    <scope>NUCLEOTIDE SEQUENCE [LARGE SCALE GENOMIC DNA]</scope>
    <source>
        <strain evidence="9 10">DSM 108506</strain>
    </source>
</reference>
<feature type="compositionally biased region" description="Basic and acidic residues" evidence="7">
    <location>
        <begin position="534"/>
        <end position="560"/>
    </location>
</feature>
<keyword evidence="8" id="KW-0812">Transmembrane</keyword>
<evidence type="ECO:0000256" key="1">
    <source>
        <dbReference type="ARBA" id="ARBA00004608"/>
    </source>
</evidence>
<evidence type="ECO:0000256" key="4">
    <source>
        <dbReference type="ARBA" id="ARBA00022753"/>
    </source>
</evidence>
<evidence type="ECO:0000256" key="7">
    <source>
        <dbReference type="SAM" id="MobiDB-lite"/>
    </source>
</evidence>
<dbReference type="Proteomes" id="UP000308730">
    <property type="component" value="Unassembled WGS sequence"/>
</dbReference>
<keyword evidence="3" id="KW-0813">Transport</keyword>
<comment type="similarity">
    <text evidence="2">Belongs to the SNF7 family.</text>
</comment>
<dbReference type="GO" id="GO:0032511">
    <property type="term" value="P:late endosome to vacuole transport via multivesicular body sorting pathway"/>
    <property type="evidence" value="ECO:0007669"/>
    <property type="project" value="TreeGrafter"/>
</dbReference>
<feature type="transmembrane region" description="Helical" evidence="8">
    <location>
        <begin position="132"/>
        <end position="152"/>
    </location>
</feature>
<protein>
    <recommendedName>
        <fullName evidence="11">Glucose receptor Git3 N-terminal domain-containing protein</fullName>
    </recommendedName>
</protein>
<feature type="transmembrane region" description="Helical" evidence="8">
    <location>
        <begin position="244"/>
        <end position="262"/>
    </location>
</feature>
<gene>
    <name evidence="9" type="ORF">EUX98_g642</name>
</gene>
<evidence type="ECO:0000256" key="5">
    <source>
        <dbReference type="ARBA" id="ARBA00022927"/>
    </source>
</evidence>
<feature type="region of interest" description="Disordered" evidence="7">
    <location>
        <begin position="327"/>
        <end position="348"/>
    </location>
</feature>
<dbReference type="InterPro" id="IPR005024">
    <property type="entry name" value="Snf7_fam"/>
</dbReference>